<proteinExistence type="predicted"/>
<feature type="chain" id="PRO_5014617383" evidence="2">
    <location>
        <begin position="22"/>
        <end position="107"/>
    </location>
</feature>
<accession>A0A2M4DFH7</accession>
<reference evidence="3" key="1">
    <citation type="submission" date="2018-01" db="EMBL/GenBank/DDBJ databases">
        <title>An insight into the sialome of Amazonian anophelines.</title>
        <authorList>
            <person name="Ribeiro J.M."/>
            <person name="Scarpassa V."/>
            <person name="Calvo E."/>
        </authorList>
    </citation>
    <scope>NUCLEOTIDE SEQUENCE</scope>
</reference>
<sequence>MLQGNFTFLSLLLLFANCTNASNSTMRNEGKQPTVSSTTNIKAPPDSECIRSSHQQEIGRKDFRCIVRASERKNVLQLLKTNTVRSDSKAACSVECVSPRGKVKESD</sequence>
<keyword evidence="2" id="KW-0732">Signal</keyword>
<evidence type="ECO:0000313" key="3">
    <source>
        <dbReference type="EMBL" id="MBW76285.1"/>
    </source>
</evidence>
<feature type="region of interest" description="Disordered" evidence="1">
    <location>
        <begin position="24"/>
        <end position="55"/>
    </location>
</feature>
<name>A0A2M4DFH7_ANODA</name>
<organism evidence="3">
    <name type="scientific">Anopheles darlingi</name>
    <name type="common">Mosquito</name>
    <dbReference type="NCBI Taxonomy" id="43151"/>
    <lineage>
        <taxon>Eukaryota</taxon>
        <taxon>Metazoa</taxon>
        <taxon>Ecdysozoa</taxon>
        <taxon>Arthropoda</taxon>
        <taxon>Hexapoda</taxon>
        <taxon>Insecta</taxon>
        <taxon>Pterygota</taxon>
        <taxon>Neoptera</taxon>
        <taxon>Endopterygota</taxon>
        <taxon>Diptera</taxon>
        <taxon>Nematocera</taxon>
        <taxon>Culicoidea</taxon>
        <taxon>Culicidae</taxon>
        <taxon>Anophelinae</taxon>
        <taxon>Anopheles</taxon>
    </lineage>
</organism>
<evidence type="ECO:0000256" key="2">
    <source>
        <dbReference type="SAM" id="SignalP"/>
    </source>
</evidence>
<dbReference type="EMBL" id="GGFL01012107">
    <property type="protein sequence ID" value="MBW76285.1"/>
    <property type="molecule type" value="Transcribed_RNA"/>
</dbReference>
<dbReference type="AlphaFoldDB" id="A0A2M4DFH7"/>
<feature type="compositionally biased region" description="Polar residues" evidence="1">
    <location>
        <begin position="24"/>
        <end position="41"/>
    </location>
</feature>
<evidence type="ECO:0000256" key="1">
    <source>
        <dbReference type="SAM" id="MobiDB-lite"/>
    </source>
</evidence>
<feature type="signal peptide" evidence="2">
    <location>
        <begin position="1"/>
        <end position="21"/>
    </location>
</feature>
<protein>
    <submittedName>
        <fullName evidence="3">Putative secreted protein</fullName>
    </submittedName>
</protein>